<gene>
    <name evidence="6" type="ORF">BD289DRAFT_440931</name>
</gene>
<name>A0A2T3A022_9PEZI</name>
<dbReference type="Pfam" id="PF01494">
    <property type="entry name" value="FAD_binding_3"/>
    <property type="match status" value="1"/>
</dbReference>
<feature type="chain" id="PRO_5015715726" description="FAD-binding domain-containing protein" evidence="4">
    <location>
        <begin position="20"/>
        <end position="425"/>
    </location>
</feature>
<feature type="domain" description="FAD-binding" evidence="5">
    <location>
        <begin position="5"/>
        <end position="361"/>
    </location>
</feature>
<proteinExistence type="predicted"/>
<dbReference type="InParanoid" id="A0A2T3A022"/>
<dbReference type="PRINTS" id="PR00420">
    <property type="entry name" value="RNGMNOXGNASE"/>
</dbReference>
<dbReference type="InterPro" id="IPR002938">
    <property type="entry name" value="FAD-bd"/>
</dbReference>
<keyword evidence="1" id="KW-0285">Flavoprotein</keyword>
<evidence type="ECO:0000256" key="2">
    <source>
        <dbReference type="ARBA" id="ARBA00022827"/>
    </source>
</evidence>
<evidence type="ECO:0000256" key="3">
    <source>
        <dbReference type="ARBA" id="ARBA00023002"/>
    </source>
</evidence>
<feature type="signal peptide" evidence="4">
    <location>
        <begin position="1"/>
        <end position="19"/>
    </location>
</feature>
<evidence type="ECO:0000256" key="1">
    <source>
        <dbReference type="ARBA" id="ARBA00022630"/>
    </source>
</evidence>
<keyword evidence="7" id="KW-1185">Reference proteome</keyword>
<sequence length="425" mass="46446">MSNLRVLVVGASVAGPTTAYWLAKTGATVTVIERFPYLRPGGQNIDIRTSGVTVMRRMQGMEAAVRANMLDMEGIALIRKDGRPYAIMGATGDPDAQSLLSEYEIYRGHLARVLYDLSKDNDKVNYVFGEQVKAIQHQDDNGPVTVEFANGILPPTEFDLVVACDGSTSRTRAIGFGCGVRDHITSLKSWAAYFTIDKDILNRSKIGNGYSATGGRFVATSADPAGGTKVVLQGVMPRNTPGDVTLPFREAVKKGEDAIKSYIYERFLDAGWKSDEIMAGMMESKDFYASELVQVKIPSLSRGRFVVVGDAGYACGPTGFGTSLALTGAYVLAGEIGKHKGDIAAGLKAYEERMNPIIEEMQKIPPGIPGIMAPQTWWGIWLRNMIFVLIVWTMKLKPLFAWLSSTFASSFGGDKFDIPDYKWEQ</sequence>
<organism evidence="6 7">
    <name type="scientific">Coniella lustricola</name>
    <dbReference type="NCBI Taxonomy" id="2025994"/>
    <lineage>
        <taxon>Eukaryota</taxon>
        <taxon>Fungi</taxon>
        <taxon>Dikarya</taxon>
        <taxon>Ascomycota</taxon>
        <taxon>Pezizomycotina</taxon>
        <taxon>Sordariomycetes</taxon>
        <taxon>Sordariomycetidae</taxon>
        <taxon>Diaporthales</taxon>
        <taxon>Schizoparmaceae</taxon>
        <taxon>Coniella</taxon>
    </lineage>
</organism>
<keyword evidence="3" id="KW-0560">Oxidoreductase</keyword>
<evidence type="ECO:0000256" key="4">
    <source>
        <dbReference type="SAM" id="SignalP"/>
    </source>
</evidence>
<evidence type="ECO:0000313" key="7">
    <source>
        <dbReference type="Proteomes" id="UP000241462"/>
    </source>
</evidence>
<evidence type="ECO:0000313" key="6">
    <source>
        <dbReference type="EMBL" id="PSR80347.1"/>
    </source>
</evidence>
<dbReference type="Proteomes" id="UP000241462">
    <property type="component" value="Unassembled WGS sequence"/>
</dbReference>
<protein>
    <recommendedName>
        <fullName evidence="5">FAD-binding domain-containing protein</fullName>
    </recommendedName>
</protein>
<evidence type="ECO:0000259" key="5">
    <source>
        <dbReference type="Pfam" id="PF01494"/>
    </source>
</evidence>
<keyword evidence="4" id="KW-0732">Signal</keyword>
<keyword evidence="2" id="KW-0274">FAD</keyword>
<dbReference type="SUPFAM" id="SSF51905">
    <property type="entry name" value="FAD/NAD(P)-binding domain"/>
    <property type="match status" value="1"/>
</dbReference>
<dbReference type="Gene3D" id="3.30.9.10">
    <property type="entry name" value="D-Amino Acid Oxidase, subunit A, domain 2"/>
    <property type="match status" value="1"/>
</dbReference>
<dbReference type="STRING" id="2025994.A0A2T3A022"/>
<reference evidence="6 7" key="1">
    <citation type="journal article" date="2018" name="Mycol. Prog.">
        <title>Coniella lustricola, a new species from submerged detritus.</title>
        <authorList>
            <person name="Raudabaugh D.B."/>
            <person name="Iturriaga T."/>
            <person name="Carver A."/>
            <person name="Mondo S."/>
            <person name="Pangilinan J."/>
            <person name="Lipzen A."/>
            <person name="He G."/>
            <person name="Amirebrahimi M."/>
            <person name="Grigoriev I.V."/>
            <person name="Miller A.N."/>
        </authorList>
    </citation>
    <scope>NUCLEOTIDE SEQUENCE [LARGE SCALE GENOMIC DNA]</scope>
    <source>
        <strain evidence="6 7">B22-T-1</strain>
    </source>
</reference>
<dbReference type="PANTHER" id="PTHR46865:SF2">
    <property type="entry name" value="MONOOXYGENASE"/>
    <property type="match status" value="1"/>
</dbReference>
<dbReference type="PANTHER" id="PTHR46865">
    <property type="entry name" value="OXIDOREDUCTASE-RELATED"/>
    <property type="match status" value="1"/>
</dbReference>
<dbReference type="AlphaFoldDB" id="A0A2T3A022"/>
<dbReference type="InterPro" id="IPR036188">
    <property type="entry name" value="FAD/NAD-bd_sf"/>
</dbReference>
<dbReference type="InterPro" id="IPR051704">
    <property type="entry name" value="FAD_aromatic-hydroxylase"/>
</dbReference>
<dbReference type="Gene3D" id="3.50.50.60">
    <property type="entry name" value="FAD/NAD(P)-binding domain"/>
    <property type="match status" value="1"/>
</dbReference>
<dbReference type="EMBL" id="KZ678533">
    <property type="protein sequence ID" value="PSR80347.1"/>
    <property type="molecule type" value="Genomic_DNA"/>
</dbReference>
<dbReference type="OrthoDB" id="655030at2759"/>
<dbReference type="GO" id="GO:0071949">
    <property type="term" value="F:FAD binding"/>
    <property type="evidence" value="ECO:0007669"/>
    <property type="project" value="InterPro"/>
</dbReference>
<dbReference type="GO" id="GO:0016491">
    <property type="term" value="F:oxidoreductase activity"/>
    <property type="evidence" value="ECO:0007669"/>
    <property type="project" value="UniProtKB-KW"/>
</dbReference>
<accession>A0A2T3A022</accession>